<dbReference type="InterPro" id="IPR000917">
    <property type="entry name" value="Sulfatase_N"/>
</dbReference>
<feature type="transmembrane region" description="Helical" evidence="7">
    <location>
        <begin position="39"/>
        <end position="56"/>
    </location>
</feature>
<evidence type="ECO:0000256" key="1">
    <source>
        <dbReference type="ARBA" id="ARBA00004651"/>
    </source>
</evidence>
<name>A0A9E5T3X0_9GAMM</name>
<dbReference type="GO" id="GO:0005886">
    <property type="term" value="C:plasma membrane"/>
    <property type="evidence" value="ECO:0007669"/>
    <property type="project" value="UniProtKB-SubCell"/>
</dbReference>
<accession>A0A9E5T3X0</accession>
<dbReference type="SUPFAM" id="SSF53649">
    <property type="entry name" value="Alkaline phosphatase-like"/>
    <property type="match status" value="1"/>
</dbReference>
<dbReference type="InterPro" id="IPR017850">
    <property type="entry name" value="Alkaline_phosphatase_core_sf"/>
</dbReference>
<dbReference type="RefSeq" id="WP_167190281.1">
    <property type="nucleotide sequence ID" value="NZ_JAAONZ010000017.1"/>
</dbReference>
<feature type="domain" description="Sulfatase N-terminal" evidence="8">
    <location>
        <begin position="231"/>
        <end position="516"/>
    </location>
</feature>
<sequence>MRTYLKKHPLLTSYLYVASFSVMYQLVILSSGMSGTVGLRQALLMSSLWLLPLMLWPRYHKVIGAMIGLLLLPAALLNLGYWMLYGQDFSQSVLFIVFESNWAEGSEFLESYWQWWHPLALAVFIAIPVYLWSQLQAVTLSAKQRGAGVALVSLTVFWPLINTWAFKGNDFDAAVYHQLHRMEPAAPWTLVVGYQQYRTNLANMESLLAENASLPPLKNFQADDARLPQRLVIVIGESTNRERMSLYGYGRATSPGLEQLKNELTVFTDVISPRPYTIESLQQVLSLADQRHPDDFYTRPNVLNMLKQAGYHITWITNQQTQTRRNTLLTTLSQMADEQVYLNNNREQNASQHDDSVLQPFAATLQQSYPRQAIFVHLLGTHRKYSYRYPDNYRVFHDRQGVPEWVEDRNLEEYNSYDNAVLFNDHVVTELIHTLDSARQRSLLVYFSDHGEEVFDHSEHQFTGRNEGAPTTAMYTVPFIAWTSPQWRTRGSWQARADRPFQSSDFMHTLADMVGIRFQGWDGSRSLISDTFEARPRLIGNPESPQKLTYYRQLAEPESLAGRLDNRADDKGVL</sequence>
<dbReference type="InterPro" id="IPR058130">
    <property type="entry name" value="PEA_transf_C"/>
</dbReference>
<dbReference type="Pfam" id="PF00884">
    <property type="entry name" value="Sulfatase"/>
    <property type="match status" value="1"/>
</dbReference>
<dbReference type="InterPro" id="IPR040423">
    <property type="entry name" value="PEA_transferase"/>
</dbReference>
<evidence type="ECO:0000313" key="10">
    <source>
        <dbReference type="Proteomes" id="UP000787472"/>
    </source>
</evidence>
<evidence type="ECO:0000256" key="2">
    <source>
        <dbReference type="ARBA" id="ARBA00022475"/>
    </source>
</evidence>
<dbReference type="GO" id="GO:0009244">
    <property type="term" value="P:lipopolysaccharide core region biosynthetic process"/>
    <property type="evidence" value="ECO:0007669"/>
    <property type="project" value="TreeGrafter"/>
</dbReference>
<feature type="transmembrane region" description="Helical" evidence="7">
    <location>
        <begin position="147"/>
        <end position="166"/>
    </location>
</feature>
<gene>
    <name evidence="9" type="primary">cptA</name>
    <name evidence="9" type="ORF">G8770_18235</name>
</gene>
<dbReference type="AlphaFoldDB" id="A0A9E5T3X0"/>
<dbReference type="GO" id="GO:0016776">
    <property type="term" value="F:phosphotransferase activity, phosphate group as acceptor"/>
    <property type="evidence" value="ECO:0007669"/>
    <property type="project" value="TreeGrafter"/>
</dbReference>
<evidence type="ECO:0000256" key="5">
    <source>
        <dbReference type="ARBA" id="ARBA00022989"/>
    </source>
</evidence>
<evidence type="ECO:0000313" key="9">
    <source>
        <dbReference type="EMBL" id="NHO67487.1"/>
    </source>
</evidence>
<protein>
    <submittedName>
        <fullName evidence="9">Phosphoethanolamine transferase CptA</fullName>
    </submittedName>
</protein>
<keyword evidence="6 7" id="KW-0472">Membrane</keyword>
<keyword evidence="4 7" id="KW-0812">Transmembrane</keyword>
<keyword evidence="5 7" id="KW-1133">Transmembrane helix</keyword>
<dbReference type="PANTHER" id="PTHR30443">
    <property type="entry name" value="INNER MEMBRANE PROTEIN"/>
    <property type="match status" value="1"/>
</dbReference>
<evidence type="ECO:0000256" key="7">
    <source>
        <dbReference type="SAM" id="Phobius"/>
    </source>
</evidence>
<organism evidence="9 10">
    <name type="scientific">Pseudomaricurvus hydrocarbonicus</name>
    <dbReference type="NCBI Taxonomy" id="1470433"/>
    <lineage>
        <taxon>Bacteria</taxon>
        <taxon>Pseudomonadati</taxon>
        <taxon>Pseudomonadota</taxon>
        <taxon>Gammaproteobacteria</taxon>
        <taxon>Cellvibrionales</taxon>
        <taxon>Cellvibrionaceae</taxon>
        <taxon>Pseudomaricurvus</taxon>
    </lineage>
</organism>
<keyword evidence="10" id="KW-1185">Reference proteome</keyword>
<keyword evidence="3 9" id="KW-0808">Transferase</keyword>
<comment type="subcellular location">
    <subcellularLocation>
        <location evidence="1">Cell membrane</location>
        <topology evidence="1">Multi-pass membrane protein</topology>
    </subcellularLocation>
</comment>
<feature type="transmembrane region" description="Helical" evidence="7">
    <location>
        <begin position="12"/>
        <end position="33"/>
    </location>
</feature>
<feature type="transmembrane region" description="Helical" evidence="7">
    <location>
        <begin position="115"/>
        <end position="135"/>
    </location>
</feature>
<evidence type="ECO:0000259" key="8">
    <source>
        <dbReference type="Pfam" id="PF00884"/>
    </source>
</evidence>
<reference evidence="9" key="1">
    <citation type="submission" date="2020-03" db="EMBL/GenBank/DDBJ databases">
        <authorList>
            <person name="Guo F."/>
        </authorList>
    </citation>
    <scope>NUCLEOTIDE SEQUENCE</scope>
    <source>
        <strain evidence="9">JCM 30134</strain>
    </source>
</reference>
<comment type="caution">
    <text evidence="9">The sequence shown here is derived from an EMBL/GenBank/DDBJ whole genome shotgun (WGS) entry which is preliminary data.</text>
</comment>
<dbReference type="NCBIfam" id="NF007933">
    <property type="entry name" value="PRK10649.1"/>
    <property type="match status" value="1"/>
</dbReference>
<dbReference type="PANTHER" id="PTHR30443:SF2">
    <property type="entry name" value="PHOSPHOETHANOLAMINE TRANSFERASE EPTC"/>
    <property type="match status" value="1"/>
</dbReference>
<dbReference type="CDD" id="cd16017">
    <property type="entry name" value="LptA"/>
    <property type="match status" value="1"/>
</dbReference>
<dbReference type="EMBL" id="JAAONZ010000017">
    <property type="protein sequence ID" value="NHO67487.1"/>
    <property type="molecule type" value="Genomic_DNA"/>
</dbReference>
<dbReference type="Proteomes" id="UP000787472">
    <property type="component" value="Unassembled WGS sequence"/>
</dbReference>
<feature type="transmembrane region" description="Helical" evidence="7">
    <location>
        <begin position="63"/>
        <end position="84"/>
    </location>
</feature>
<evidence type="ECO:0000256" key="6">
    <source>
        <dbReference type="ARBA" id="ARBA00023136"/>
    </source>
</evidence>
<keyword evidence="2" id="KW-1003">Cell membrane</keyword>
<proteinExistence type="predicted"/>
<evidence type="ECO:0000256" key="4">
    <source>
        <dbReference type="ARBA" id="ARBA00022692"/>
    </source>
</evidence>
<dbReference type="Gene3D" id="3.40.720.10">
    <property type="entry name" value="Alkaline Phosphatase, subunit A"/>
    <property type="match status" value="1"/>
</dbReference>
<evidence type="ECO:0000256" key="3">
    <source>
        <dbReference type="ARBA" id="ARBA00022679"/>
    </source>
</evidence>